<feature type="signal peptide" evidence="12">
    <location>
        <begin position="1"/>
        <end position="26"/>
    </location>
</feature>
<dbReference type="InterPro" id="IPR013780">
    <property type="entry name" value="Glyco_hydro_b"/>
</dbReference>
<dbReference type="SUPFAM" id="SSF81296">
    <property type="entry name" value="E set domains"/>
    <property type="match status" value="1"/>
</dbReference>
<dbReference type="Pfam" id="PF02922">
    <property type="entry name" value="CBM_48"/>
    <property type="match status" value="1"/>
</dbReference>
<dbReference type="InterPro" id="IPR006047">
    <property type="entry name" value="GH13_cat_dom"/>
</dbReference>
<dbReference type="GO" id="GO:0051060">
    <property type="term" value="F:pullulanase activity"/>
    <property type="evidence" value="ECO:0007669"/>
    <property type="project" value="UniProtKB-EC"/>
</dbReference>
<dbReference type="Pfam" id="PF03714">
    <property type="entry name" value="PUD"/>
    <property type="match status" value="2"/>
</dbReference>
<sequence length="1144" mass="127208">MRMKNWKKLFHYVLIILLMFSMSNYAFVPATSAEVLKVQEGNGSNVPENTLRIHYQREDGNYENLGLWLWDDVEMPSQNWPGGGTPFVAEQVDDYGVYLDIPIKYNAKKVGFLVLNVVTGDKDGGDKTVELIHPDLNEVWISQGSDEVNIIEPVDLPENTIRIHYDREDNNYDDWAIWTWGDVASPSTGGWPDGATNLTGVGKHGAYYDIPLTEEAQDIGFLFVNKATGVQTGDYNYTLPGDEYNQFFVKDGDNQVYPNPYGSIPTTLISGELLSDSKIQLLFSKTEDLTVEALINELAVTDKDGNPVDVEDAAIINDTKVEIYGSFALDAAPFYITYDGMTIPAAGGWRMVDEMYGYDGELGAELHADGTATLKVWSPKADNVSVVLYDKDNQMEVVQEDIPMTLGDRGVWEVTLNQENTGLNSVKGYYYHYKITHGEETNLALDPYAKSLAGWKNPELGGEYPIAKAAIVDPSNIGPALDFATIDGYEKREDAIIYEVHVRDFTSDPSIEDELNAQFGTFSAFIDKLDYIQSLGVTHIQLMPVMSYFFGDEWQSNERLLEYSSSDNNYNWGYDPQSYFSLSGMYSENPDNPELRIAEFKNLVNEIHKRGMGVVLDVVYNHTARTEIFENLVPNYYHFMDVNGNPKENFGGGRLGTTHKMSRRVLVDSIKYWTEEYKIDGFRFDMMGDHDAESIQLAYDEASKINPNVLMIGEGWITYSGDDNDPVMAADQSWMQYTNGVASFSDEIRNELKSGFGSEGQPRFITNGARNINTIFSNIKGQPTNFLADDPGDVVQYIAAHDNLTLHDVIAQSIKKDPEYYEEEIHKRIRIGNSLILTSQGTPFIHAGQEYGRTKQYRAETDVPPNSSTYMTDENGNPFVYPYFIHDSYDSSDAINMIDWEKATNEEAYPINNLTREYTTGLIELRRSTDAFRLGEKDLVDSNVTLVSAPEMGAEDLIIAYRNEATNGDAYYVFINADDEERSLTLNEDLTNGVVLVDNDEAGVEEVTDLSGVSLSDANITLDPLTTAVVKVSANNETPSEPGDGDDDGDNPTNPGDGDDNGENPTNPGNGDENGDNPTVPGDSTNPSNPTDGNGGDNGTSDEAAGAPLPNTATMNYQWLLIGTVLLIGAIAMYVLQRKRYSVK</sequence>
<feature type="compositionally biased region" description="Low complexity" evidence="10">
    <location>
        <begin position="1063"/>
        <end position="1092"/>
    </location>
</feature>
<dbReference type="EMBL" id="JAOUSF010000004">
    <property type="protein sequence ID" value="MCU9614590.1"/>
    <property type="molecule type" value="Genomic_DNA"/>
</dbReference>
<evidence type="ECO:0000259" key="13">
    <source>
        <dbReference type="SMART" id="SM00642"/>
    </source>
</evidence>
<dbReference type="Gene3D" id="2.60.40.1220">
    <property type="match status" value="1"/>
</dbReference>
<dbReference type="GO" id="GO:0030246">
    <property type="term" value="F:carbohydrate binding"/>
    <property type="evidence" value="ECO:0007669"/>
    <property type="project" value="InterPro"/>
</dbReference>
<feature type="chain" id="PRO_5042024894" description="pullulanase" evidence="12">
    <location>
        <begin position="27"/>
        <end position="1144"/>
    </location>
</feature>
<dbReference type="Gene3D" id="2.60.40.1110">
    <property type="match status" value="2"/>
</dbReference>
<dbReference type="Gene3D" id="3.20.20.80">
    <property type="entry name" value="Glycosidases"/>
    <property type="match status" value="1"/>
</dbReference>
<dbReference type="Proteomes" id="UP001209318">
    <property type="component" value="Unassembled WGS sequence"/>
</dbReference>
<keyword evidence="4" id="KW-0106">Calcium</keyword>
<dbReference type="InterPro" id="IPR017853">
    <property type="entry name" value="GH"/>
</dbReference>
<dbReference type="PANTHER" id="PTHR43002">
    <property type="entry name" value="GLYCOGEN DEBRANCHING ENZYME"/>
    <property type="match status" value="1"/>
</dbReference>
<dbReference type="NCBIfam" id="TIGR02102">
    <property type="entry name" value="pullulan_Gpos"/>
    <property type="match status" value="1"/>
</dbReference>
<evidence type="ECO:0000256" key="12">
    <source>
        <dbReference type="SAM" id="SignalP"/>
    </source>
</evidence>
<dbReference type="CDD" id="cd02860">
    <property type="entry name" value="E_set_Pullulanase"/>
    <property type="match status" value="1"/>
</dbReference>
<dbReference type="InterPro" id="IPR005323">
    <property type="entry name" value="CBM41_pullulanase"/>
</dbReference>
<dbReference type="InterPro" id="IPR013784">
    <property type="entry name" value="Carb-bd-like_fold"/>
</dbReference>
<evidence type="ECO:0000313" key="15">
    <source>
        <dbReference type="Proteomes" id="UP001209318"/>
    </source>
</evidence>
<keyword evidence="11" id="KW-0472">Membrane</keyword>
<keyword evidence="5 14" id="KW-0326">Glycosidase</keyword>
<keyword evidence="3 14" id="KW-0378">Hydrolase</keyword>
<dbReference type="SMART" id="SM00642">
    <property type="entry name" value="Aamy"/>
    <property type="match status" value="1"/>
</dbReference>
<evidence type="ECO:0000256" key="4">
    <source>
        <dbReference type="ARBA" id="ARBA00022837"/>
    </source>
</evidence>
<evidence type="ECO:0000256" key="1">
    <source>
        <dbReference type="ARBA" id="ARBA00008061"/>
    </source>
</evidence>
<name>A0AAE3LND7_9BACI</name>
<protein>
    <recommendedName>
        <fullName evidence="7">pullulanase</fullName>
        <ecNumber evidence="7">3.2.1.41</ecNumber>
    </recommendedName>
    <alternativeName>
        <fullName evidence="8">Alpha-dextrin endo-1,6-alpha-glucosidase</fullName>
    </alternativeName>
    <alternativeName>
        <fullName evidence="9">Pullulan 6-glucanohydrolase</fullName>
    </alternativeName>
</protein>
<comment type="catalytic activity">
    <reaction evidence="6">
        <text>Hydrolysis of (1-&gt;6)-alpha-D-glucosidic linkages in pullulan, amylopectin and glycogen, and in the alpha- and beta-limit dextrins of amylopectin and glycogen.</text>
        <dbReference type="EC" id="3.2.1.41"/>
    </reaction>
</comment>
<dbReference type="SUPFAM" id="SSF51445">
    <property type="entry name" value="(Trans)glycosidases"/>
    <property type="match status" value="1"/>
</dbReference>
<organism evidence="14 15">
    <name type="scientific">Perspicuibacillus lycopersici</name>
    <dbReference type="NCBI Taxonomy" id="1325689"/>
    <lineage>
        <taxon>Bacteria</taxon>
        <taxon>Bacillati</taxon>
        <taxon>Bacillota</taxon>
        <taxon>Bacilli</taxon>
        <taxon>Bacillales</taxon>
        <taxon>Bacillaceae</taxon>
        <taxon>Perspicuibacillus</taxon>
    </lineage>
</organism>
<dbReference type="Pfam" id="PF18033">
    <property type="entry name" value="SpuA_C"/>
    <property type="match status" value="1"/>
</dbReference>
<dbReference type="InterPro" id="IPR040806">
    <property type="entry name" value="SpuA_C"/>
</dbReference>
<evidence type="ECO:0000256" key="3">
    <source>
        <dbReference type="ARBA" id="ARBA00022801"/>
    </source>
</evidence>
<dbReference type="RefSeq" id="WP_263073889.1">
    <property type="nucleotide sequence ID" value="NZ_JAOUSF010000004.1"/>
</dbReference>
<keyword evidence="11" id="KW-1133">Transmembrane helix</keyword>
<feature type="domain" description="Glycosyl hydrolase family 13 catalytic" evidence="13">
    <location>
        <begin position="499"/>
        <end position="901"/>
    </location>
</feature>
<dbReference type="GO" id="GO:0005975">
    <property type="term" value="P:carbohydrate metabolic process"/>
    <property type="evidence" value="ECO:0007669"/>
    <property type="project" value="InterPro"/>
</dbReference>
<gene>
    <name evidence="14" type="ORF">OEV98_13685</name>
</gene>
<dbReference type="Gene3D" id="2.60.40.1180">
    <property type="entry name" value="Golgi alpha-mannosidase II"/>
    <property type="match status" value="1"/>
</dbReference>
<reference evidence="14" key="1">
    <citation type="submission" date="2022-10" db="EMBL/GenBank/DDBJ databases">
        <title>Description of Fervidibacillus gen. nov. in the family Fervidibacillaceae fam. nov. with two species, Fervidibacillus albus sp. nov., and Fervidibacillus halotolerans sp. nov., isolated from tidal flat sediments.</title>
        <authorList>
            <person name="Kwon K.K."/>
            <person name="Yang S.-H."/>
        </authorList>
    </citation>
    <scope>NUCLEOTIDE SEQUENCE</scope>
    <source>
        <strain evidence="14">JCM 19140</strain>
    </source>
</reference>
<feature type="transmembrane region" description="Helical" evidence="11">
    <location>
        <begin position="1117"/>
        <end position="1136"/>
    </location>
</feature>
<dbReference type="InterPro" id="IPR013783">
    <property type="entry name" value="Ig-like_fold"/>
</dbReference>
<evidence type="ECO:0000256" key="8">
    <source>
        <dbReference type="ARBA" id="ARBA00029618"/>
    </source>
</evidence>
<evidence type="ECO:0000256" key="6">
    <source>
        <dbReference type="ARBA" id="ARBA00023965"/>
    </source>
</evidence>
<feature type="region of interest" description="Disordered" evidence="10">
    <location>
        <begin position="1035"/>
        <end position="1107"/>
    </location>
</feature>
<evidence type="ECO:0000256" key="11">
    <source>
        <dbReference type="SAM" id="Phobius"/>
    </source>
</evidence>
<evidence type="ECO:0000256" key="2">
    <source>
        <dbReference type="ARBA" id="ARBA00022729"/>
    </source>
</evidence>
<dbReference type="EC" id="3.2.1.41" evidence="7"/>
<evidence type="ECO:0000256" key="5">
    <source>
        <dbReference type="ARBA" id="ARBA00023295"/>
    </source>
</evidence>
<keyword evidence="15" id="KW-1185">Reference proteome</keyword>
<dbReference type="InterPro" id="IPR014755">
    <property type="entry name" value="Cu-Rt/internalin_Ig-like"/>
</dbReference>
<evidence type="ECO:0000256" key="10">
    <source>
        <dbReference type="SAM" id="MobiDB-lite"/>
    </source>
</evidence>
<comment type="caution">
    <text evidence="14">The sequence shown here is derived from an EMBL/GenBank/DDBJ whole genome shotgun (WGS) entry which is preliminary data.</text>
</comment>
<evidence type="ECO:0000313" key="14">
    <source>
        <dbReference type="EMBL" id="MCU9614590.1"/>
    </source>
</evidence>
<dbReference type="Gene3D" id="2.60.40.10">
    <property type="entry name" value="Immunoglobulins"/>
    <property type="match status" value="1"/>
</dbReference>
<dbReference type="CDD" id="cd11341">
    <property type="entry name" value="AmyAc_Pullulanase_LD-like"/>
    <property type="match status" value="1"/>
</dbReference>
<keyword evidence="11" id="KW-0812">Transmembrane</keyword>
<comment type="similarity">
    <text evidence="1">Belongs to the glycosyl hydrolase 13 family.</text>
</comment>
<accession>A0AAE3LND7</accession>
<keyword evidence="2 12" id="KW-0732">Signal</keyword>
<dbReference type="CDD" id="cd10315">
    <property type="entry name" value="CBM41_pullulanase"/>
    <property type="match status" value="2"/>
</dbReference>
<dbReference type="InterPro" id="IPR014756">
    <property type="entry name" value="Ig_E-set"/>
</dbReference>
<dbReference type="Pfam" id="PF00128">
    <property type="entry name" value="Alpha-amylase"/>
    <property type="match status" value="2"/>
</dbReference>
<dbReference type="AlphaFoldDB" id="A0AAE3LND7"/>
<proteinExistence type="inferred from homology"/>
<dbReference type="SUPFAM" id="SSF49452">
    <property type="entry name" value="Starch-binding domain-like"/>
    <property type="match status" value="2"/>
</dbReference>
<dbReference type="InterPro" id="IPR004193">
    <property type="entry name" value="Glyco_hydro_13_N"/>
</dbReference>
<evidence type="ECO:0000256" key="9">
    <source>
        <dbReference type="ARBA" id="ARBA00031076"/>
    </source>
</evidence>
<evidence type="ECO:0000256" key="7">
    <source>
        <dbReference type="ARBA" id="ARBA00024062"/>
    </source>
</evidence>
<dbReference type="InterPro" id="IPR011838">
    <property type="entry name" value="Pullulan_Gpos"/>
</dbReference>